<dbReference type="InterPro" id="IPR004088">
    <property type="entry name" value="KH_dom_type_1"/>
</dbReference>
<dbReference type="GO" id="GO:0000467">
    <property type="term" value="P:exonucleolytic trimming to generate mature 3'-end of 5.8S rRNA from tricistronic rRNA transcript (SSU-rRNA, 5.8S rRNA, LSU-rRNA)"/>
    <property type="evidence" value="ECO:0007669"/>
    <property type="project" value="TreeGrafter"/>
</dbReference>
<dbReference type="InterPro" id="IPR037319">
    <property type="entry name" value="Rrp40_S1"/>
</dbReference>
<dbReference type="InterPro" id="IPR036612">
    <property type="entry name" value="KH_dom_type_1_sf"/>
</dbReference>
<comment type="similarity">
    <text evidence="3">Belongs to the RRP40 family.</text>
</comment>
<evidence type="ECO:0000256" key="3">
    <source>
        <dbReference type="ARBA" id="ARBA00007841"/>
    </source>
</evidence>
<feature type="region of interest" description="Disordered" evidence="10">
    <location>
        <begin position="232"/>
        <end position="258"/>
    </location>
</feature>
<dbReference type="CDD" id="cd05790">
    <property type="entry name" value="S1_Rrp40"/>
    <property type="match status" value="1"/>
</dbReference>
<dbReference type="Pfam" id="PF21262">
    <property type="entry name" value="RRP40_S1"/>
    <property type="match status" value="1"/>
</dbReference>
<evidence type="ECO:0000259" key="11">
    <source>
        <dbReference type="Pfam" id="PF15985"/>
    </source>
</evidence>
<dbReference type="AlphaFoldDB" id="A0A7E4UMF7"/>
<reference evidence="12" key="1">
    <citation type="journal article" date="2013" name="Genetics">
        <title>The draft genome and transcriptome of Panagrellus redivivus are shaped by the harsh demands of a free-living lifestyle.</title>
        <authorList>
            <person name="Srinivasan J."/>
            <person name="Dillman A.R."/>
            <person name="Macchietto M.G."/>
            <person name="Heikkinen L."/>
            <person name="Lakso M."/>
            <person name="Fracchia K.M."/>
            <person name="Antoshechkin I."/>
            <person name="Mortazavi A."/>
            <person name="Wong G."/>
            <person name="Sternberg P.W."/>
        </authorList>
    </citation>
    <scope>NUCLEOTIDE SEQUENCE [LARGE SCALE GENOMIC DNA]</scope>
    <source>
        <strain evidence="12">MT8872</strain>
    </source>
</reference>
<keyword evidence="12" id="KW-1185">Reference proteome</keyword>
<keyword evidence="5" id="KW-0698">rRNA processing</keyword>
<dbReference type="GO" id="GO:0071034">
    <property type="term" value="P:CUT catabolic process"/>
    <property type="evidence" value="ECO:0007669"/>
    <property type="project" value="TreeGrafter"/>
</dbReference>
<dbReference type="WBParaSite" id="Pan_g10502.t1">
    <property type="protein sequence ID" value="Pan_g10502.t1"/>
    <property type="gene ID" value="Pan_g10502"/>
</dbReference>
<dbReference type="FunFam" id="2.40.50.140:FF:000127">
    <property type="entry name" value="Exosome complex component RRP40"/>
    <property type="match status" value="1"/>
</dbReference>
<evidence type="ECO:0000256" key="9">
    <source>
        <dbReference type="ARBA" id="ARBA00030615"/>
    </source>
</evidence>
<keyword evidence="6" id="KW-0271">Exosome</keyword>
<reference evidence="13" key="2">
    <citation type="submission" date="2020-10" db="UniProtKB">
        <authorList>
            <consortium name="WormBaseParasite"/>
        </authorList>
    </citation>
    <scope>IDENTIFICATION</scope>
</reference>
<dbReference type="GO" id="GO:0000177">
    <property type="term" value="C:cytoplasmic exosome (RNase complex)"/>
    <property type="evidence" value="ECO:0007669"/>
    <property type="project" value="TreeGrafter"/>
</dbReference>
<feature type="compositionally biased region" description="Acidic residues" evidence="10">
    <location>
        <begin position="248"/>
        <end position="258"/>
    </location>
</feature>
<evidence type="ECO:0000313" key="13">
    <source>
        <dbReference type="WBParaSite" id="Pan_g10502.t1"/>
    </source>
</evidence>
<evidence type="ECO:0000256" key="7">
    <source>
        <dbReference type="ARBA" id="ARBA00022884"/>
    </source>
</evidence>
<dbReference type="InterPro" id="IPR012340">
    <property type="entry name" value="NA-bd_OB-fold"/>
</dbReference>
<accession>A0A7E4UMF7</accession>
<dbReference type="PANTHER" id="PTHR21321">
    <property type="entry name" value="PNAS-3 RELATED"/>
    <property type="match status" value="1"/>
</dbReference>
<dbReference type="GO" id="GO:0034475">
    <property type="term" value="P:U4 snRNA 3'-end processing"/>
    <property type="evidence" value="ECO:0007669"/>
    <property type="project" value="TreeGrafter"/>
</dbReference>
<proteinExistence type="inferred from homology"/>
<dbReference type="GO" id="GO:0003723">
    <property type="term" value="F:RNA binding"/>
    <property type="evidence" value="ECO:0007669"/>
    <property type="project" value="UniProtKB-KW"/>
</dbReference>
<dbReference type="Proteomes" id="UP000492821">
    <property type="component" value="Unassembled WGS sequence"/>
</dbReference>
<name>A0A7E4UMF7_PANRE</name>
<protein>
    <recommendedName>
        <fullName evidence="9">Ribosomal RNA-processing protein 40</fullName>
    </recommendedName>
</protein>
<evidence type="ECO:0000313" key="12">
    <source>
        <dbReference type="Proteomes" id="UP000492821"/>
    </source>
</evidence>
<dbReference type="SUPFAM" id="SSF54791">
    <property type="entry name" value="Eukaryotic type KH-domain (KH-domain type I)"/>
    <property type="match status" value="1"/>
</dbReference>
<sequence>MATKFVIPGDKIVPENAVSAGKKRKLCGRGIVVHEGDAFASVSGFVHESDDKLWVNSFYRRYFPQSADKVIGIVTLKIGDFWRVDIGGIEKAEIEFTQFENATKKNRPDVRIGDMLYGNVTVINKHLEPVMSCVDAAGNARGMGLLPRDGIIFAVSCSYSRRLLTDNCKLLSLLGKSFVFEVTVGVNGRIWIRATPDDTRFLRDLIKHCEKVNDEDLEATVANAIAAARGEAAPHVPGGRNVKQEVKEEIDDDPMEQL</sequence>
<feature type="domain" description="K Homology" evidence="11">
    <location>
        <begin position="150"/>
        <end position="196"/>
    </location>
</feature>
<dbReference type="Pfam" id="PF15985">
    <property type="entry name" value="KH_6"/>
    <property type="match status" value="1"/>
</dbReference>
<dbReference type="Gene3D" id="3.30.1370.10">
    <property type="entry name" value="K Homology domain, type 1"/>
    <property type="match status" value="1"/>
</dbReference>
<evidence type="ECO:0000256" key="8">
    <source>
        <dbReference type="ARBA" id="ARBA00023242"/>
    </source>
</evidence>
<keyword evidence="8" id="KW-0539">Nucleus</keyword>
<keyword evidence="4" id="KW-0963">Cytoplasm</keyword>
<dbReference type="InterPro" id="IPR049469">
    <property type="entry name" value="RRP40_KH-I"/>
</dbReference>
<evidence type="ECO:0000256" key="1">
    <source>
        <dbReference type="ARBA" id="ARBA00004496"/>
    </source>
</evidence>
<keyword evidence="7" id="KW-0694">RNA-binding</keyword>
<dbReference type="GO" id="GO:0005730">
    <property type="term" value="C:nucleolus"/>
    <property type="evidence" value="ECO:0007669"/>
    <property type="project" value="UniProtKB-SubCell"/>
</dbReference>
<comment type="subcellular location">
    <subcellularLocation>
        <location evidence="1">Cytoplasm</location>
    </subcellularLocation>
    <subcellularLocation>
        <location evidence="2">Nucleus</location>
        <location evidence="2">Nucleolus</location>
    </subcellularLocation>
</comment>
<dbReference type="InterPro" id="IPR026699">
    <property type="entry name" value="Exosome_RNA_bind1/RRP40/RRP4"/>
</dbReference>
<evidence type="ECO:0000256" key="4">
    <source>
        <dbReference type="ARBA" id="ARBA00022490"/>
    </source>
</evidence>
<dbReference type="PANTHER" id="PTHR21321:SF1">
    <property type="entry name" value="EXOSOME COMPLEX COMPONENT RRP40"/>
    <property type="match status" value="1"/>
</dbReference>
<organism evidence="12 13">
    <name type="scientific">Panagrellus redivivus</name>
    <name type="common">Microworm</name>
    <dbReference type="NCBI Taxonomy" id="6233"/>
    <lineage>
        <taxon>Eukaryota</taxon>
        <taxon>Metazoa</taxon>
        <taxon>Ecdysozoa</taxon>
        <taxon>Nematoda</taxon>
        <taxon>Chromadorea</taxon>
        <taxon>Rhabditida</taxon>
        <taxon>Tylenchina</taxon>
        <taxon>Panagrolaimomorpha</taxon>
        <taxon>Panagrolaimoidea</taxon>
        <taxon>Panagrolaimidae</taxon>
        <taxon>Panagrellus</taxon>
    </lineage>
</organism>
<dbReference type="SUPFAM" id="SSF50249">
    <property type="entry name" value="Nucleic acid-binding proteins"/>
    <property type="match status" value="1"/>
</dbReference>
<dbReference type="Gene3D" id="2.40.50.140">
    <property type="entry name" value="Nucleic acid-binding proteins"/>
    <property type="match status" value="1"/>
</dbReference>
<evidence type="ECO:0000256" key="10">
    <source>
        <dbReference type="SAM" id="MobiDB-lite"/>
    </source>
</evidence>
<dbReference type="GO" id="GO:0071051">
    <property type="term" value="P:poly(A)-dependent snoRNA 3'-end processing"/>
    <property type="evidence" value="ECO:0007669"/>
    <property type="project" value="TreeGrafter"/>
</dbReference>
<dbReference type="GO" id="GO:0071038">
    <property type="term" value="P:TRAMP-dependent tRNA surveillance pathway"/>
    <property type="evidence" value="ECO:0007669"/>
    <property type="project" value="TreeGrafter"/>
</dbReference>
<dbReference type="CDD" id="cd22526">
    <property type="entry name" value="KH-I_Rrp40"/>
    <property type="match status" value="1"/>
</dbReference>
<dbReference type="GO" id="GO:0000176">
    <property type="term" value="C:nuclear exosome (RNase complex)"/>
    <property type="evidence" value="ECO:0007669"/>
    <property type="project" value="TreeGrafter"/>
</dbReference>
<evidence type="ECO:0000256" key="5">
    <source>
        <dbReference type="ARBA" id="ARBA00022552"/>
    </source>
</evidence>
<evidence type="ECO:0000256" key="2">
    <source>
        <dbReference type="ARBA" id="ARBA00004604"/>
    </source>
</evidence>
<dbReference type="GO" id="GO:0071035">
    <property type="term" value="P:nuclear polyadenylation-dependent rRNA catabolic process"/>
    <property type="evidence" value="ECO:0007669"/>
    <property type="project" value="TreeGrafter"/>
</dbReference>
<evidence type="ECO:0000256" key="6">
    <source>
        <dbReference type="ARBA" id="ARBA00022835"/>
    </source>
</evidence>